<organism evidence="4">
    <name type="scientific">Rhodotorula toruloides</name>
    <name type="common">Yeast</name>
    <name type="synonym">Rhodosporidium toruloides</name>
    <dbReference type="NCBI Taxonomy" id="5286"/>
    <lineage>
        <taxon>Eukaryota</taxon>
        <taxon>Fungi</taxon>
        <taxon>Dikarya</taxon>
        <taxon>Basidiomycota</taxon>
        <taxon>Pucciniomycotina</taxon>
        <taxon>Microbotryomycetes</taxon>
        <taxon>Sporidiobolales</taxon>
        <taxon>Sporidiobolaceae</taxon>
        <taxon>Rhodotorula</taxon>
    </lineage>
</organism>
<feature type="transmembrane region" description="Helical" evidence="2">
    <location>
        <begin position="40"/>
        <end position="57"/>
    </location>
</feature>
<dbReference type="InterPro" id="IPR028036">
    <property type="entry name" value="DMAC1-like_dom"/>
</dbReference>
<protein>
    <submittedName>
        <fullName evidence="4">RHTO0S03e10704g1_1</fullName>
    </submittedName>
</protein>
<evidence type="ECO:0000259" key="3">
    <source>
        <dbReference type="Pfam" id="PF15055"/>
    </source>
</evidence>
<name>A0A061ALU5_RHOTO</name>
<feature type="transmembrane region" description="Helical" evidence="2">
    <location>
        <begin position="69"/>
        <end position="87"/>
    </location>
</feature>
<dbReference type="OrthoDB" id="6604875at2759"/>
<dbReference type="Pfam" id="PF15055">
    <property type="entry name" value="DMAC1_Dmo2"/>
    <property type="match status" value="1"/>
</dbReference>
<keyword evidence="2" id="KW-1133">Transmembrane helix</keyword>
<dbReference type="AlphaFoldDB" id="A0A061ALU5"/>
<feature type="compositionally biased region" description="Polar residues" evidence="1">
    <location>
        <begin position="1"/>
        <end position="10"/>
    </location>
</feature>
<proteinExistence type="predicted"/>
<reference evidence="4" key="1">
    <citation type="journal article" date="2014" name="Genome Announc.">
        <title>Draft genome sequence of Rhodosporidium toruloides CECT1137, an oleaginous yeast of biotechnological interest.</title>
        <authorList>
            <person name="Morin N."/>
            <person name="Calcas X."/>
            <person name="Devillers H."/>
            <person name="Durrens P."/>
            <person name="Sherman D.J."/>
            <person name="Nicaud J.-M."/>
            <person name="Neuveglise C."/>
        </authorList>
    </citation>
    <scope>NUCLEOTIDE SEQUENCE</scope>
    <source>
        <strain evidence="4">CECT1137</strain>
    </source>
</reference>
<gene>
    <name evidence="4" type="ORF">RHTO0S_03e10704g</name>
</gene>
<evidence type="ECO:0000256" key="1">
    <source>
        <dbReference type="SAM" id="MobiDB-lite"/>
    </source>
</evidence>
<dbReference type="EMBL" id="LK052938">
    <property type="protein sequence ID" value="CDR38548.1"/>
    <property type="molecule type" value="Genomic_DNA"/>
</dbReference>
<evidence type="ECO:0000256" key="2">
    <source>
        <dbReference type="SAM" id="Phobius"/>
    </source>
</evidence>
<feature type="domain" description="Distal membrane-arm assembly complex protein 1-like" evidence="3">
    <location>
        <begin position="34"/>
        <end position="69"/>
    </location>
</feature>
<accession>A0A061ALU5</accession>
<keyword evidence="2" id="KW-0472">Membrane</keyword>
<evidence type="ECO:0000313" key="4">
    <source>
        <dbReference type="EMBL" id="CDR38548.1"/>
    </source>
</evidence>
<feature type="region of interest" description="Disordered" evidence="1">
    <location>
        <begin position="1"/>
        <end position="29"/>
    </location>
</feature>
<keyword evidence="2" id="KW-0812">Transmembrane</keyword>
<sequence>MSNFIPSTFTRPPPQRADSSDSPPSPLPSSLYTDCQTCRITGTLTFAGVGLYAMIVSRRMAKTQVGKGAASLMGLGFLTAAAVRWTAYTPPPVVDATSGPA</sequence>